<name>A0ABR2M7Y8_9ASPA</name>
<evidence type="ECO:0000256" key="6">
    <source>
        <dbReference type="ARBA" id="ARBA00022692"/>
    </source>
</evidence>
<gene>
    <name evidence="12" type="primary">AHK3</name>
    <name evidence="12" type="ORF">KSP40_PGU014113</name>
</gene>
<comment type="catalytic activity">
    <reaction evidence="1">
        <text>ATP + protein L-histidine = ADP + protein N-phospho-L-histidine.</text>
        <dbReference type="EC" id="2.7.13.3"/>
    </reaction>
</comment>
<keyword evidence="5" id="KW-0808">Transferase</keyword>
<evidence type="ECO:0000256" key="5">
    <source>
        <dbReference type="ARBA" id="ARBA00022679"/>
    </source>
</evidence>
<keyword evidence="13" id="KW-1185">Reference proteome</keyword>
<keyword evidence="9" id="KW-0902">Two-component regulatory system</keyword>
<evidence type="ECO:0000259" key="11">
    <source>
        <dbReference type="PROSITE" id="PS50839"/>
    </source>
</evidence>
<evidence type="ECO:0000256" key="2">
    <source>
        <dbReference type="ARBA" id="ARBA00004127"/>
    </source>
</evidence>
<keyword evidence="7 12" id="KW-0418">Kinase</keyword>
<evidence type="ECO:0000313" key="13">
    <source>
        <dbReference type="Proteomes" id="UP001412067"/>
    </source>
</evidence>
<reference evidence="12 13" key="1">
    <citation type="journal article" date="2022" name="Nat. Plants">
        <title>Genomes of leafy and leafless Platanthera orchids illuminate the evolution of mycoheterotrophy.</title>
        <authorList>
            <person name="Li M.H."/>
            <person name="Liu K.W."/>
            <person name="Li Z."/>
            <person name="Lu H.C."/>
            <person name="Ye Q.L."/>
            <person name="Zhang D."/>
            <person name="Wang J.Y."/>
            <person name="Li Y.F."/>
            <person name="Zhong Z.M."/>
            <person name="Liu X."/>
            <person name="Yu X."/>
            <person name="Liu D.K."/>
            <person name="Tu X.D."/>
            <person name="Liu B."/>
            <person name="Hao Y."/>
            <person name="Liao X.Y."/>
            <person name="Jiang Y.T."/>
            <person name="Sun W.H."/>
            <person name="Chen J."/>
            <person name="Chen Y.Q."/>
            <person name="Ai Y."/>
            <person name="Zhai J.W."/>
            <person name="Wu S.S."/>
            <person name="Zhou Z."/>
            <person name="Hsiao Y.Y."/>
            <person name="Wu W.L."/>
            <person name="Chen Y.Y."/>
            <person name="Lin Y.F."/>
            <person name="Hsu J.L."/>
            <person name="Li C.Y."/>
            <person name="Wang Z.W."/>
            <person name="Zhao X."/>
            <person name="Zhong W.Y."/>
            <person name="Ma X.K."/>
            <person name="Ma L."/>
            <person name="Huang J."/>
            <person name="Chen G.Z."/>
            <person name="Huang M.Z."/>
            <person name="Huang L."/>
            <person name="Peng D.H."/>
            <person name="Luo Y.B."/>
            <person name="Zou S.Q."/>
            <person name="Chen S.P."/>
            <person name="Lan S."/>
            <person name="Tsai W.C."/>
            <person name="Van de Peer Y."/>
            <person name="Liu Z.J."/>
        </authorList>
    </citation>
    <scope>NUCLEOTIDE SEQUENCE [LARGE SCALE GENOMIC DNA]</scope>
    <source>
        <strain evidence="12">Lor288</strain>
    </source>
</reference>
<keyword evidence="10" id="KW-0472">Membrane</keyword>
<evidence type="ECO:0000313" key="12">
    <source>
        <dbReference type="EMBL" id="KAK8960136.1"/>
    </source>
</evidence>
<dbReference type="PANTHER" id="PTHR43719">
    <property type="entry name" value="TWO-COMPONENT HISTIDINE KINASE"/>
    <property type="match status" value="1"/>
</dbReference>
<dbReference type="EMBL" id="JBBWWR010000011">
    <property type="protein sequence ID" value="KAK8960136.1"/>
    <property type="molecule type" value="Genomic_DNA"/>
</dbReference>
<comment type="caution">
    <text evidence="12">The sequence shown here is derived from an EMBL/GenBank/DDBJ whole genome shotgun (WGS) entry which is preliminary data.</text>
</comment>
<dbReference type="GO" id="GO:0016301">
    <property type="term" value="F:kinase activity"/>
    <property type="evidence" value="ECO:0007669"/>
    <property type="project" value="UniProtKB-KW"/>
</dbReference>
<evidence type="ECO:0000256" key="9">
    <source>
        <dbReference type="ARBA" id="ARBA00023012"/>
    </source>
</evidence>
<dbReference type="PANTHER" id="PTHR43719:SF73">
    <property type="entry name" value="HISTIDINE KINASE 3"/>
    <property type="match status" value="1"/>
</dbReference>
<dbReference type="PROSITE" id="PS50839">
    <property type="entry name" value="CHASE"/>
    <property type="match status" value="1"/>
</dbReference>
<evidence type="ECO:0000256" key="4">
    <source>
        <dbReference type="ARBA" id="ARBA00022553"/>
    </source>
</evidence>
<dbReference type="Proteomes" id="UP001412067">
    <property type="component" value="Unassembled WGS sequence"/>
</dbReference>
<protein>
    <recommendedName>
        <fullName evidence="3">histidine kinase</fullName>
        <ecNumber evidence="3">2.7.13.3</ecNumber>
    </recommendedName>
</protein>
<sequence length="143" mass="16509">MQSTGYLGGIFDVEALIDKLLHQLACKQFIMVNIYDTTDFSEPISMYGANITGKGIYHNNTLNFGDPMRKHEMHCRFKQNPPLPWLAITTSIRTLVVAWLIDYIFHATVNRIVKVEDDYRKMMELKKRVEDADVAKSQVFPQP</sequence>
<keyword evidence="4" id="KW-0597">Phosphoprotein</keyword>
<dbReference type="InterPro" id="IPR006189">
    <property type="entry name" value="CHASE_dom"/>
</dbReference>
<keyword evidence="8" id="KW-1133">Transmembrane helix</keyword>
<keyword evidence="6" id="KW-0812">Transmembrane</keyword>
<evidence type="ECO:0000256" key="3">
    <source>
        <dbReference type="ARBA" id="ARBA00012438"/>
    </source>
</evidence>
<dbReference type="Gene3D" id="3.30.450.350">
    <property type="entry name" value="CHASE domain"/>
    <property type="match status" value="1"/>
</dbReference>
<organism evidence="12 13">
    <name type="scientific">Platanthera guangdongensis</name>
    <dbReference type="NCBI Taxonomy" id="2320717"/>
    <lineage>
        <taxon>Eukaryota</taxon>
        <taxon>Viridiplantae</taxon>
        <taxon>Streptophyta</taxon>
        <taxon>Embryophyta</taxon>
        <taxon>Tracheophyta</taxon>
        <taxon>Spermatophyta</taxon>
        <taxon>Magnoliopsida</taxon>
        <taxon>Liliopsida</taxon>
        <taxon>Asparagales</taxon>
        <taxon>Orchidaceae</taxon>
        <taxon>Orchidoideae</taxon>
        <taxon>Orchideae</taxon>
        <taxon>Orchidinae</taxon>
        <taxon>Platanthera</taxon>
    </lineage>
</organism>
<feature type="domain" description="CHASE" evidence="11">
    <location>
        <begin position="1"/>
        <end position="74"/>
    </location>
</feature>
<dbReference type="InterPro" id="IPR050956">
    <property type="entry name" value="2C_system_His_kinase"/>
</dbReference>
<evidence type="ECO:0000256" key="7">
    <source>
        <dbReference type="ARBA" id="ARBA00022777"/>
    </source>
</evidence>
<dbReference type="EC" id="2.7.13.3" evidence="3"/>
<evidence type="ECO:0000256" key="1">
    <source>
        <dbReference type="ARBA" id="ARBA00000085"/>
    </source>
</evidence>
<proteinExistence type="predicted"/>
<dbReference type="InterPro" id="IPR042240">
    <property type="entry name" value="CHASE_sf"/>
</dbReference>
<comment type="subcellular location">
    <subcellularLocation>
        <location evidence="2">Endomembrane system</location>
        <topology evidence="2">Multi-pass membrane protein</topology>
    </subcellularLocation>
</comment>
<evidence type="ECO:0000256" key="8">
    <source>
        <dbReference type="ARBA" id="ARBA00022989"/>
    </source>
</evidence>
<accession>A0ABR2M7Y8</accession>
<evidence type="ECO:0000256" key="10">
    <source>
        <dbReference type="ARBA" id="ARBA00023136"/>
    </source>
</evidence>